<accession>A0ABZ2VBZ9</accession>
<evidence type="ECO:0000313" key="2">
    <source>
        <dbReference type="EMBL" id="WZC50723.1"/>
    </source>
</evidence>
<feature type="compositionally biased region" description="Basic and acidic residues" evidence="1">
    <location>
        <begin position="163"/>
        <end position="180"/>
    </location>
</feature>
<protein>
    <submittedName>
        <fullName evidence="2">DUF2937 family protein</fullName>
    </submittedName>
</protein>
<dbReference type="Pfam" id="PF11157">
    <property type="entry name" value="DUF2937"/>
    <property type="match status" value="1"/>
</dbReference>
<feature type="region of interest" description="Disordered" evidence="1">
    <location>
        <begin position="162"/>
        <end position="202"/>
    </location>
</feature>
<gene>
    <name evidence="2" type="ORF">AABB29_08985</name>
</gene>
<reference evidence="3" key="1">
    <citation type="submission" date="2024-04" db="EMBL/GenBank/DDBJ databases">
        <title>Phylogenomic analyses of a clade within the roseobacter group suggest taxonomic reassignments of species of the genera Aestuariivita, Citreicella, Loktanella, Nautella, Pelagibaca, Ruegeria, Thalassobius, Thiobacimonas and Tropicibacter, and the proposal o.</title>
        <authorList>
            <person name="Jeon C.O."/>
        </authorList>
    </citation>
    <scope>NUCLEOTIDE SEQUENCE [LARGE SCALE GENOMIC DNA]</scope>
    <source>
        <strain evidence="3">BS5-3</strain>
    </source>
</reference>
<organism evidence="2 3">
    <name type="scientific">Yoonia phaeophyticola</name>
    <dbReference type="NCBI Taxonomy" id="3137369"/>
    <lineage>
        <taxon>Bacteria</taxon>
        <taxon>Pseudomonadati</taxon>
        <taxon>Pseudomonadota</taxon>
        <taxon>Alphaproteobacteria</taxon>
        <taxon>Rhodobacterales</taxon>
        <taxon>Paracoccaceae</taxon>
        <taxon>Yoonia</taxon>
    </lineage>
</organism>
<name>A0ABZ2VBZ9_9RHOB</name>
<dbReference type="RefSeq" id="WP_341368824.1">
    <property type="nucleotide sequence ID" value="NZ_CP150951.2"/>
</dbReference>
<keyword evidence="3" id="KW-1185">Reference proteome</keyword>
<dbReference type="InterPro" id="IPR022584">
    <property type="entry name" value="DUF2937"/>
</dbReference>
<evidence type="ECO:0000256" key="1">
    <source>
        <dbReference type="SAM" id="MobiDB-lite"/>
    </source>
</evidence>
<sequence length="202" mass="21733">MIKVLCLAGALCGAGALSQFPEFSQQYLQRLGGQVDELTRFVKDFDASALAEGLGREEALEQLGGEGFADRHQADMRSTFARHARLSEHLQVLQEASALERLTLVHRMADSETLAATWGDYSPAVPASLAGVASAGTGFLGGWALMAALLASCTAPFRRLKARRPEPVKRKEPGMRKDPPVARPTLVTDTPSHIPRLAGAQR</sequence>
<dbReference type="Proteomes" id="UP001440612">
    <property type="component" value="Chromosome"/>
</dbReference>
<evidence type="ECO:0000313" key="3">
    <source>
        <dbReference type="Proteomes" id="UP001440612"/>
    </source>
</evidence>
<proteinExistence type="predicted"/>
<dbReference type="EMBL" id="CP150951">
    <property type="protein sequence ID" value="WZC50723.1"/>
    <property type="molecule type" value="Genomic_DNA"/>
</dbReference>